<evidence type="ECO:0000256" key="1">
    <source>
        <dbReference type="SAM" id="MobiDB-lite"/>
    </source>
</evidence>
<keyword evidence="3" id="KW-1185">Reference proteome</keyword>
<gene>
    <name evidence="2" type="ORF">CERZMDRAFT_91426</name>
</gene>
<organism evidence="2 3">
    <name type="scientific">Cercospora zeae-maydis SCOH1-5</name>
    <dbReference type="NCBI Taxonomy" id="717836"/>
    <lineage>
        <taxon>Eukaryota</taxon>
        <taxon>Fungi</taxon>
        <taxon>Dikarya</taxon>
        <taxon>Ascomycota</taxon>
        <taxon>Pezizomycotina</taxon>
        <taxon>Dothideomycetes</taxon>
        <taxon>Dothideomycetidae</taxon>
        <taxon>Mycosphaerellales</taxon>
        <taxon>Mycosphaerellaceae</taxon>
        <taxon>Cercospora</taxon>
    </lineage>
</organism>
<dbReference type="OrthoDB" id="5330858at2759"/>
<proteinExistence type="predicted"/>
<name>A0A6A6F8D2_9PEZI</name>
<feature type="region of interest" description="Disordered" evidence="1">
    <location>
        <begin position="1"/>
        <end position="27"/>
    </location>
</feature>
<sequence length="201" mass="21581">MRMELANGGWTRPYDWSNTDEEDNLDQDVSMTSNGVTAAAAAKDLFSAPVCTPSNHAIRTIAHLLSCSIDAIGLSGWLVGQSSNIWATEDLIESLVNETSAIVEGIYHAENLVTYLQELEKTSATASLALKNAGSERKNKRKLDEMEWTPELALMPVGGRSEPPVVAGTGGAGKGKVAVKAVMAEQKSRGLGEYGFERIRV</sequence>
<dbReference type="Proteomes" id="UP000799539">
    <property type="component" value="Unassembled WGS sequence"/>
</dbReference>
<accession>A0A6A6F8D2</accession>
<dbReference type="EMBL" id="ML992688">
    <property type="protein sequence ID" value="KAF2209221.1"/>
    <property type="molecule type" value="Genomic_DNA"/>
</dbReference>
<dbReference type="AlphaFoldDB" id="A0A6A6F8D2"/>
<protein>
    <submittedName>
        <fullName evidence="2">Uncharacterized protein</fullName>
    </submittedName>
</protein>
<reference evidence="2" key="1">
    <citation type="journal article" date="2020" name="Stud. Mycol.">
        <title>101 Dothideomycetes genomes: a test case for predicting lifestyles and emergence of pathogens.</title>
        <authorList>
            <person name="Haridas S."/>
            <person name="Albert R."/>
            <person name="Binder M."/>
            <person name="Bloem J."/>
            <person name="Labutti K."/>
            <person name="Salamov A."/>
            <person name="Andreopoulos B."/>
            <person name="Baker S."/>
            <person name="Barry K."/>
            <person name="Bills G."/>
            <person name="Bluhm B."/>
            <person name="Cannon C."/>
            <person name="Castanera R."/>
            <person name="Culley D."/>
            <person name="Daum C."/>
            <person name="Ezra D."/>
            <person name="Gonzalez J."/>
            <person name="Henrissat B."/>
            <person name="Kuo A."/>
            <person name="Liang C."/>
            <person name="Lipzen A."/>
            <person name="Lutzoni F."/>
            <person name="Magnuson J."/>
            <person name="Mondo S."/>
            <person name="Nolan M."/>
            <person name="Ohm R."/>
            <person name="Pangilinan J."/>
            <person name="Park H.-J."/>
            <person name="Ramirez L."/>
            <person name="Alfaro M."/>
            <person name="Sun H."/>
            <person name="Tritt A."/>
            <person name="Yoshinaga Y."/>
            <person name="Zwiers L.-H."/>
            <person name="Turgeon B."/>
            <person name="Goodwin S."/>
            <person name="Spatafora J."/>
            <person name="Crous P."/>
            <person name="Grigoriev I."/>
        </authorList>
    </citation>
    <scope>NUCLEOTIDE SEQUENCE</scope>
    <source>
        <strain evidence="2">SCOH1-5</strain>
    </source>
</reference>
<evidence type="ECO:0000313" key="2">
    <source>
        <dbReference type="EMBL" id="KAF2209221.1"/>
    </source>
</evidence>
<evidence type="ECO:0000313" key="3">
    <source>
        <dbReference type="Proteomes" id="UP000799539"/>
    </source>
</evidence>